<dbReference type="PANTHER" id="PTHR14938">
    <property type="entry name" value="HCLS1-ASSOCIATED PROTEIN X-1"/>
    <property type="match status" value="1"/>
</dbReference>
<reference evidence="1" key="1">
    <citation type="submission" date="2021-12" db="EMBL/GenBank/DDBJ databases">
        <authorList>
            <person name="King R."/>
        </authorList>
    </citation>
    <scope>NUCLEOTIDE SEQUENCE</scope>
</reference>
<dbReference type="AlphaFoldDB" id="A0A9P0B4T5"/>
<dbReference type="GO" id="GO:0015629">
    <property type="term" value="C:actin cytoskeleton"/>
    <property type="evidence" value="ECO:0007669"/>
    <property type="project" value="TreeGrafter"/>
</dbReference>
<organism evidence="1 2">
    <name type="scientific">Brassicogethes aeneus</name>
    <name type="common">Rape pollen beetle</name>
    <name type="synonym">Meligethes aeneus</name>
    <dbReference type="NCBI Taxonomy" id="1431903"/>
    <lineage>
        <taxon>Eukaryota</taxon>
        <taxon>Metazoa</taxon>
        <taxon>Ecdysozoa</taxon>
        <taxon>Arthropoda</taxon>
        <taxon>Hexapoda</taxon>
        <taxon>Insecta</taxon>
        <taxon>Pterygota</taxon>
        <taxon>Neoptera</taxon>
        <taxon>Endopterygota</taxon>
        <taxon>Coleoptera</taxon>
        <taxon>Polyphaga</taxon>
        <taxon>Cucujiformia</taxon>
        <taxon>Nitidulidae</taxon>
        <taxon>Meligethinae</taxon>
        <taxon>Brassicogethes</taxon>
    </lineage>
</organism>
<dbReference type="GO" id="GO:0016529">
    <property type="term" value="C:sarcoplasmic reticulum"/>
    <property type="evidence" value="ECO:0007669"/>
    <property type="project" value="TreeGrafter"/>
</dbReference>
<dbReference type="EMBL" id="OV121136">
    <property type="protein sequence ID" value="CAH0557489.1"/>
    <property type="molecule type" value="Genomic_DNA"/>
</dbReference>
<keyword evidence="2" id="KW-1185">Reference proteome</keyword>
<dbReference type="GO" id="GO:0030136">
    <property type="term" value="C:clathrin-coated vesicle"/>
    <property type="evidence" value="ECO:0007669"/>
    <property type="project" value="TreeGrafter"/>
</dbReference>
<protein>
    <recommendedName>
        <fullName evidence="3">EF-hand domain-containing protein</fullName>
    </recommendedName>
</protein>
<dbReference type="GO" id="GO:0043066">
    <property type="term" value="P:negative regulation of apoptotic process"/>
    <property type="evidence" value="ECO:0007669"/>
    <property type="project" value="InterPro"/>
</dbReference>
<dbReference type="PANTHER" id="PTHR14938:SF2">
    <property type="entry name" value="HCLS1-ASSOCIATED PROTEIN X-1"/>
    <property type="match status" value="1"/>
</dbReference>
<sequence>MDFMNKLRSFLGLPTHNDSTQFDSRRFFEENVPPSVPDIPPRSFDVFTDPLQMAQFFEQQMGEMLKSFGFHDGRNTDDNIFSFFNLPPGIDSGRIEGPESPEDLRDQFLKKGYEIPKSAKENLDKDVDGKINLGELDTVLRKPEKEVVPYKENKPTSFFFGSSSSTRSVMNGDGSVEIHKTVRDNQGNEETTITKKLGDKEYTLIKKKDSSGKEEIIENFVNMKESEKDSLFNKPLVDNKPPQLGSGPYNGFPFDNFFK</sequence>
<dbReference type="GO" id="GO:0005739">
    <property type="term" value="C:mitochondrion"/>
    <property type="evidence" value="ECO:0007669"/>
    <property type="project" value="TreeGrafter"/>
</dbReference>
<evidence type="ECO:0000313" key="1">
    <source>
        <dbReference type="EMBL" id="CAH0557489.1"/>
    </source>
</evidence>
<proteinExistence type="predicted"/>
<accession>A0A9P0B4T5</accession>
<gene>
    <name evidence="1" type="ORF">MELIAE_LOCUS8198</name>
</gene>
<dbReference type="GO" id="GO:0016324">
    <property type="term" value="C:apical plasma membrane"/>
    <property type="evidence" value="ECO:0007669"/>
    <property type="project" value="TreeGrafter"/>
</dbReference>
<dbReference type="GO" id="GO:0030833">
    <property type="term" value="P:regulation of actin filament polymerization"/>
    <property type="evidence" value="ECO:0007669"/>
    <property type="project" value="TreeGrafter"/>
</dbReference>
<evidence type="ECO:0000313" key="2">
    <source>
        <dbReference type="Proteomes" id="UP001154078"/>
    </source>
</evidence>
<name>A0A9P0B4T5_BRAAE</name>
<dbReference type="InterPro" id="IPR017248">
    <property type="entry name" value="HAX-1"/>
</dbReference>
<dbReference type="Proteomes" id="UP001154078">
    <property type="component" value="Chromosome 5"/>
</dbReference>
<dbReference type="OrthoDB" id="5562606at2759"/>
<evidence type="ECO:0008006" key="3">
    <source>
        <dbReference type="Google" id="ProtNLM"/>
    </source>
</evidence>